<feature type="transmembrane region" description="Helical" evidence="5">
    <location>
        <begin position="150"/>
        <end position="173"/>
    </location>
</feature>
<evidence type="ECO:0000256" key="5">
    <source>
        <dbReference type="SAM" id="Phobius"/>
    </source>
</evidence>
<dbReference type="PANTHER" id="PTHR23502">
    <property type="entry name" value="MAJOR FACILITATOR SUPERFAMILY"/>
    <property type="match status" value="1"/>
</dbReference>
<dbReference type="EMBL" id="OOIP01000005">
    <property type="protein sequence ID" value="SPO36715.1"/>
    <property type="molecule type" value="Genomic_DNA"/>
</dbReference>
<feature type="transmembrane region" description="Helical" evidence="5">
    <location>
        <begin position="488"/>
        <end position="509"/>
    </location>
</feature>
<organism evidence="7 8">
    <name type="scientific">Pseudozyma flocculosa</name>
    <dbReference type="NCBI Taxonomy" id="84751"/>
    <lineage>
        <taxon>Eukaryota</taxon>
        <taxon>Fungi</taxon>
        <taxon>Dikarya</taxon>
        <taxon>Basidiomycota</taxon>
        <taxon>Ustilaginomycotina</taxon>
        <taxon>Ustilaginomycetes</taxon>
        <taxon>Ustilaginales</taxon>
        <taxon>Ustilaginaceae</taxon>
        <taxon>Pseudozyma</taxon>
    </lineage>
</organism>
<dbReference type="AlphaFoldDB" id="A0A5C3EY71"/>
<dbReference type="GO" id="GO:0005886">
    <property type="term" value="C:plasma membrane"/>
    <property type="evidence" value="ECO:0007669"/>
    <property type="project" value="TreeGrafter"/>
</dbReference>
<reference evidence="7 8" key="1">
    <citation type="submission" date="2018-03" db="EMBL/GenBank/DDBJ databases">
        <authorList>
            <person name="Guldener U."/>
        </authorList>
    </citation>
    <scope>NUCLEOTIDE SEQUENCE [LARGE SCALE GENOMIC DNA]</scope>
    <source>
        <strain evidence="7 8">DAOM196992</strain>
    </source>
</reference>
<dbReference type="SUPFAM" id="SSF103473">
    <property type="entry name" value="MFS general substrate transporter"/>
    <property type="match status" value="1"/>
</dbReference>
<evidence type="ECO:0000256" key="4">
    <source>
        <dbReference type="ARBA" id="ARBA00023136"/>
    </source>
</evidence>
<comment type="subcellular location">
    <subcellularLocation>
        <location evidence="1">Membrane</location>
        <topology evidence="1">Multi-pass membrane protein</topology>
    </subcellularLocation>
</comment>
<evidence type="ECO:0000313" key="8">
    <source>
        <dbReference type="Proteomes" id="UP000323386"/>
    </source>
</evidence>
<feature type="transmembrane region" description="Helical" evidence="5">
    <location>
        <begin position="458"/>
        <end position="476"/>
    </location>
</feature>
<feature type="transmembrane region" description="Helical" evidence="5">
    <location>
        <begin position="91"/>
        <end position="108"/>
    </location>
</feature>
<feature type="transmembrane region" description="Helical" evidence="5">
    <location>
        <begin position="120"/>
        <end position="138"/>
    </location>
</feature>
<dbReference type="InterPro" id="IPR011701">
    <property type="entry name" value="MFS"/>
</dbReference>
<evidence type="ECO:0000256" key="3">
    <source>
        <dbReference type="ARBA" id="ARBA00022989"/>
    </source>
</evidence>
<evidence type="ECO:0000313" key="7">
    <source>
        <dbReference type="EMBL" id="SPO36715.1"/>
    </source>
</evidence>
<feature type="transmembrane region" description="Helical" evidence="5">
    <location>
        <begin position="179"/>
        <end position="199"/>
    </location>
</feature>
<feature type="transmembrane region" description="Helical" evidence="5">
    <location>
        <begin position="327"/>
        <end position="351"/>
    </location>
</feature>
<dbReference type="Gene3D" id="1.20.1250.20">
    <property type="entry name" value="MFS general substrate transporter like domains"/>
    <property type="match status" value="1"/>
</dbReference>
<evidence type="ECO:0000256" key="2">
    <source>
        <dbReference type="ARBA" id="ARBA00022692"/>
    </source>
</evidence>
<feature type="transmembrane region" description="Helical" evidence="5">
    <location>
        <begin position="23"/>
        <end position="41"/>
    </location>
</feature>
<sequence length="522" mass="56342">MTGSTLHHPDPAHPLNFSTTKKLLLLVTLSVAAWLANYTAAAHLTAFPQVAKSLDATIPQVANAIGIMILGLGTGPLLWNALAGSIGRRPTMLFSWFLFFGCTFWISFSSTYNSFAAARYFAGFAASGSQTIPATVVSETFLPERRGTAIAFWALLLLIGPVTAPIVGAAFLTVTTWRWIYYFTIILSGVVGLMIFFFMPETLYNPSATAADAVNGQTTSSIVDRSHHHQQDLDDKKEWNVDEVRDALPSPTLAAPTGAHGRIGAAWYPWQQPLRFLGEIIEPLLMARYIVMLVPSIVYAVVFMWSVGFTVVAPQVLEHPPWHFSGVAVGAAFLAAAVGSVGGKFAGGYFADGTVSFFQRRAAAAGGGGAGGGVENGLVGSSSMPLRKPEYRLWATLPQWPILLVGLLMFGLGFANELSWPAEVIGGFGVFYFANSALGGIIQTYICETYLAKSVHGIALFNFVKCCLAFAAPFFIPSWAIGNFKSAYIVQAVVVVVIGYAMAIALILWGEKIRRWQRMPML</sequence>
<proteinExistence type="predicted"/>
<evidence type="ECO:0000256" key="1">
    <source>
        <dbReference type="ARBA" id="ARBA00004141"/>
    </source>
</evidence>
<feature type="transmembrane region" description="Helical" evidence="5">
    <location>
        <begin position="393"/>
        <end position="412"/>
    </location>
</feature>
<protein>
    <submittedName>
        <fullName evidence="7">Related to multidrug resistant protein</fullName>
    </submittedName>
</protein>
<name>A0A5C3EY71_9BASI</name>
<dbReference type="GO" id="GO:0022857">
    <property type="term" value="F:transmembrane transporter activity"/>
    <property type="evidence" value="ECO:0007669"/>
    <property type="project" value="InterPro"/>
</dbReference>
<dbReference type="Proteomes" id="UP000323386">
    <property type="component" value="Unassembled WGS sequence"/>
</dbReference>
<evidence type="ECO:0000259" key="6">
    <source>
        <dbReference type="PROSITE" id="PS50850"/>
    </source>
</evidence>
<dbReference type="InterPro" id="IPR036259">
    <property type="entry name" value="MFS_trans_sf"/>
</dbReference>
<dbReference type="OrthoDB" id="5215911at2759"/>
<dbReference type="Pfam" id="PF07690">
    <property type="entry name" value="MFS_1"/>
    <property type="match status" value="1"/>
</dbReference>
<dbReference type="PROSITE" id="PS50850">
    <property type="entry name" value="MFS"/>
    <property type="match status" value="1"/>
</dbReference>
<gene>
    <name evidence="7" type="ORF">PSFLO_02186</name>
</gene>
<feature type="transmembrane region" description="Helical" evidence="5">
    <location>
        <begin position="61"/>
        <end position="79"/>
    </location>
</feature>
<feature type="domain" description="Major facilitator superfamily (MFS) profile" evidence="6">
    <location>
        <begin position="25"/>
        <end position="522"/>
    </location>
</feature>
<dbReference type="PANTHER" id="PTHR23502:SF185">
    <property type="entry name" value="MAJOR FACILITATOR SUPERFAMILY (MFS) PROFILE DOMAIN-CONTAINING PROTEIN"/>
    <property type="match status" value="1"/>
</dbReference>
<dbReference type="InterPro" id="IPR020846">
    <property type="entry name" value="MFS_dom"/>
</dbReference>
<accession>A0A5C3EY71</accession>
<keyword evidence="8" id="KW-1185">Reference proteome</keyword>
<feature type="transmembrane region" description="Helical" evidence="5">
    <location>
        <begin position="285"/>
        <end position="307"/>
    </location>
</feature>
<feature type="transmembrane region" description="Helical" evidence="5">
    <location>
        <begin position="424"/>
        <end position="446"/>
    </location>
</feature>
<keyword evidence="4 5" id="KW-0472">Membrane</keyword>
<keyword evidence="3 5" id="KW-1133">Transmembrane helix</keyword>
<keyword evidence="2 5" id="KW-0812">Transmembrane</keyword>